<evidence type="ECO:0000313" key="2">
    <source>
        <dbReference type="EMBL" id="CCA81801.1"/>
    </source>
</evidence>
<dbReference type="EMBL" id="FR854072">
    <property type="protein sequence ID" value="CCA81801.1"/>
    <property type="molecule type" value="Genomic_DNA"/>
</dbReference>
<protein>
    <submittedName>
        <fullName evidence="2">Uncharacterized protein</fullName>
    </submittedName>
</protein>
<feature type="region of interest" description="Disordered" evidence="1">
    <location>
        <begin position="1"/>
        <end position="41"/>
    </location>
</feature>
<feature type="compositionally biased region" description="Basic residues" evidence="1">
    <location>
        <begin position="21"/>
        <end position="31"/>
    </location>
</feature>
<feature type="compositionally biased region" description="Basic and acidic residues" evidence="1">
    <location>
        <begin position="32"/>
        <end position="41"/>
    </location>
</feature>
<name>G2ZRY8_9RALS</name>
<organism evidence="2">
    <name type="scientific">blood disease bacterium R229</name>
    <dbReference type="NCBI Taxonomy" id="741978"/>
    <lineage>
        <taxon>Bacteria</taxon>
        <taxon>Pseudomonadati</taxon>
        <taxon>Pseudomonadota</taxon>
        <taxon>Betaproteobacteria</taxon>
        <taxon>Burkholderiales</taxon>
        <taxon>Burkholderiaceae</taxon>
        <taxon>Ralstonia</taxon>
        <taxon>Ralstonia solanacearum species complex</taxon>
    </lineage>
</organism>
<reference evidence="2" key="2">
    <citation type="submission" date="2011-04" db="EMBL/GenBank/DDBJ databases">
        <authorList>
            <person name="Genoscope - CEA"/>
        </authorList>
    </citation>
    <scope>NUCLEOTIDE SEQUENCE</scope>
    <source>
        <strain evidence="2">R229</strain>
    </source>
</reference>
<reference evidence="2" key="1">
    <citation type="journal article" date="2011" name="PLoS ONE">
        <title>Ralstonia syzygii, the Blood Disease Bacterium and some Asian R. solanacearum strains form a single genomic species despite divergent lifestyles.</title>
        <authorList>
            <person name="Remenant B."/>
            <person name="de Cambiaire J.C."/>
            <person name="Cellier G."/>
            <person name="Jacobs J.M."/>
            <person name="Mangenot S."/>
            <person name="Barbe V."/>
            <person name="Lajus A."/>
            <person name="Vallenet D."/>
            <person name="Medigue C."/>
            <person name="Fegan M."/>
            <person name="Allen C."/>
            <person name="Prior P."/>
        </authorList>
    </citation>
    <scope>NUCLEOTIDE SEQUENCE</scope>
    <source>
        <strain evidence="2">R229</strain>
    </source>
</reference>
<dbReference type="AlphaFoldDB" id="G2ZRY8"/>
<accession>G2ZRY8</accession>
<evidence type="ECO:0000256" key="1">
    <source>
        <dbReference type="SAM" id="MobiDB-lite"/>
    </source>
</evidence>
<gene>
    <name evidence="2" type="ORF">BDB_160037</name>
</gene>
<proteinExistence type="predicted"/>
<sequence>MGTHCCSPGIGGAQGAAGRRGAARGGKRNRKRAPEDMERVSCRQRRLGNGRLAGFMLGRHADGAIGQIDEAGMARAGRRRFIA</sequence>